<dbReference type="PANTHER" id="PTHR30055:SF151">
    <property type="entry name" value="TRANSCRIPTIONAL REGULATORY PROTEIN"/>
    <property type="match status" value="1"/>
</dbReference>
<evidence type="ECO:0000256" key="4">
    <source>
        <dbReference type="PROSITE-ProRule" id="PRU00335"/>
    </source>
</evidence>
<dbReference type="PROSITE" id="PS50977">
    <property type="entry name" value="HTH_TETR_2"/>
    <property type="match status" value="1"/>
</dbReference>
<evidence type="ECO:0000259" key="5">
    <source>
        <dbReference type="PROSITE" id="PS50977"/>
    </source>
</evidence>
<dbReference type="PANTHER" id="PTHR30055">
    <property type="entry name" value="HTH-TYPE TRANSCRIPTIONAL REGULATOR RUTR"/>
    <property type="match status" value="1"/>
</dbReference>
<keyword evidence="2 4" id="KW-0238">DNA-binding</keyword>
<evidence type="ECO:0000256" key="3">
    <source>
        <dbReference type="ARBA" id="ARBA00023163"/>
    </source>
</evidence>
<comment type="caution">
    <text evidence="6">The sequence shown here is derived from an EMBL/GenBank/DDBJ whole genome shotgun (WGS) entry which is preliminary data.</text>
</comment>
<dbReference type="AlphaFoldDB" id="A0A4R6JK91"/>
<dbReference type="GO" id="GO:0000976">
    <property type="term" value="F:transcription cis-regulatory region binding"/>
    <property type="evidence" value="ECO:0007669"/>
    <property type="project" value="TreeGrafter"/>
</dbReference>
<keyword evidence="1" id="KW-0805">Transcription regulation</keyword>
<accession>A0A4R6JK91</accession>
<evidence type="ECO:0000256" key="1">
    <source>
        <dbReference type="ARBA" id="ARBA00023015"/>
    </source>
</evidence>
<dbReference type="Gene3D" id="1.10.357.10">
    <property type="entry name" value="Tetracycline Repressor, domain 2"/>
    <property type="match status" value="1"/>
</dbReference>
<dbReference type="Gene3D" id="1.10.10.60">
    <property type="entry name" value="Homeodomain-like"/>
    <property type="match status" value="1"/>
</dbReference>
<gene>
    <name evidence="6" type="ORF">EV643_12232</name>
</gene>
<dbReference type="InterPro" id="IPR004111">
    <property type="entry name" value="Repressor_TetR_C"/>
</dbReference>
<proteinExistence type="predicted"/>
<dbReference type="GO" id="GO:0045892">
    <property type="term" value="P:negative regulation of DNA-templated transcription"/>
    <property type="evidence" value="ECO:0007669"/>
    <property type="project" value="InterPro"/>
</dbReference>
<dbReference type="InterPro" id="IPR001647">
    <property type="entry name" value="HTH_TetR"/>
</dbReference>
<name>A0A4R6JK91_9ACTN</name>
<evidence type="ECO:0000313" key="7">
    <source>
        <dbReference type="Proteomes" id="UP000295388"/>
    </source>
</evidence>
<dbReference type="InterPro" id="IPR036271">
    <property type="entry name" value="Tet_transcr_reg_TetR-rel_C_sf"/>
</dbReference>
<dbReference type="InterPro" id="IPR009057">
    <property type="entry name" value="Homeodomain-like_sf"/>
</dbReference>
<dbReference type="Proteomes" id="UP000295388">
    <property type="component" value="Unassembled WGS sequence"/>
</dbReference>
<feature type="DNA-binding region" description="H-T-H motif" evidence="4">
    <location>
        <begin position="74"/>
        <end position="93"/>
    </location>
</feature>
<dbReference type="GO" id="GO:0003700">
    <property type="term" value="F:DNA-binding transcription factor activity"/>
    <property type="evidence" value="ECO:0007669"/>
    <property type="project" value="TreeGrafter"/>
</dbReference>
<sequence>MYGVHRGTFYGRWTPYTCQGNDGPTAAVRSAREETGDIATQIEAAAQPRLPLSKERILGTAVALADEGGIDAVSMRKIAQALGVVPMALYKHVRNKDELLDGMVDAIVGEIDPPAVGIDWKTTIRQRILSARQVLLRHPWASRVIEARTRARPDPTPAVMDYMESMVGILRAGGFSIDLTHHALHAMGSRLLGFSQELFEDSPSADPMPDAPPPQEMAARYPNITELVTAITHEQGSVVGPGCDDQFEFEFALDLLLDGLERLRTST</sequence>
<dbReference type="InterPro" id="IPR050109">
    <property type="entry name" value="HTH-type_TetR-like_transc_reg"/>
</dbReference>
<keyword evidence="3" id="KW-0804">Transcription</keyword>
<protein>
    <submittedName>
        <fullName evidence="6">TetR family transcriptional regulator</fullName>
    </submittedName>
</protein>
<keyword evidence="7" id="KW-1185">Reference proteome</keyword>
<dbReference type="Pfam" id="PF00440">
    <property type="entry name" value="TetR_N"/>
    <property type="match status" value="1"/>
</dbReference>
<feature type="domain" description="HTH tetR-type" evidence="5">
    <location>
        <begin position="51"/>
        <end position="111"/>
    </location>
</feature>
<dbReference type="PRINTS" id="PR00455">
    <property type="entry name" value="HTHTETR"/>
</dbReference>
<organism evidence="6 7">
    <name type="scientific">Kribbella caucasensis</name>
    <dbReference type="NCBI Taxonomy" id="2512215"/>
    <lineage>
        <taxon>Bacteria</taxon>
        <taxon>Bacillati</taxon>
        <taxon>Actinomycetota</taxon>
        <taxon>Actinomycetes</taxon>
        <taxon>Propionibacteriales</taxon>
        <taxon>Kribbellaceae</taxon>
        <taxon>Kribbella</taxon>
    </lineage>
</organism>
<dbReference type="EMBL" id="SNWQ01000022">
    <property type="protein sequence ID" value="TDO35621.1"/>
    <property type="molecule type" value="Genomic_DNA"/>
</dbReference>
<dbReference type="Pfam" id="PF02909">
    <property type="entry name" value="TetR_C_1"/>
    <property type="match status" value="1"/>
</dbReference>
<evidence type="ECO:0000256" key="2">
    <source>
        <dbReference type="ARBA" id="ARBA00023125"/>
    </source>
</evidence>
<reference evidence="6 7" key="1">
    <citation type="submission" date="2019-03" db="EMBL/GenBank/DDBJ databases">
        <title>Genomic Encyclopedia of Type Strains, Phase III (KMG-III): the genomes of soil and plant-associated and newly described type strains.</title>
        <authorList>
            <person name="Whitman W."/>
        </authorList>
    </citation>
    <scope>NUCLEOTIDE SEQUENCE [LARGE SCALE GENOMIC DNA]</scope>
    <source>
        <strain evidence="6 7">VKM Ac-2527</strain>
    </source>
</reference>
<dbReference type="SUPFAM" id="SSF46689">
    <property type="entry name" value="Homeodomain-like"/>
    <property type="match status" value="1"/>
</dbReference>
<evidence type="ECO:0000313" key="6">
    <source>
        <dbReference type="EMBL" id="TDO35621.1"/>
    </source>
</evidence>
<dbReference type="SUPFAM" id="SSF48498">
    <property type="entry name" value="Tetracyclin repressor-like, C-terminal domain"/>
    <property type="match status" value="1"/>
</dbReference>